<gene>
    <name evidence="1" type="ORF">COV91_04185</name>
</gene>
<organism evidence="1 2">
    <name type="scientific">Candidatus Taylorbacteria bacterium CG11_big_fil_rev_8_21_14_0_20_46_11</name>
    <dbReference type="NCBI Taxonomy" id="1975025"/>
    <lineage>
        <taxon>Bacteria</taxon>
        <taxon>Candidatus Tayloriibacteriota</taxon>
    </lineage>
</organism>
<protein>
    <recommendedName>
        <fullName evidence="3">Phosphoribosyltransferase domain-containing protein</fullName>
    </recommendedName>
</protein>
<dbReference type="InterPro" id="IPR029057">
    <property type="entry name" value="PRTase-like"/>
</dbReference>
<accession>A0A2H0KB12</accession>
<dbReference type="SUPFAM" id="SSF53271">
    <property type="entry name" value="PRTase-like"/>
    <property type="match status" value="1"/>
</dbReference>
<reference evidence="1 2" key="1">
    <citation type="submission" date="2017-09" db="EMBL/GenBank/DDBJ databases">
        <title>Depth-based differentiation of microbial function through sediment-hosted aquifers and enrichment of novel symbionts in the deep terrestrial subsurface.</title>
        <authorList>
            <person name="Probst A.J."/>
            <person name="Ladd B."/>
            <person name="Jarett J.K."/>
            <person name="Geller-Mcgrath D.E."/>
            <person name="Sieber C.M."/>
            <person name="Emerson J.B."/>
            <person name="Anantharaman K."/>
            <person name="Thomas B.C."/>
            <person name="Malmstrom R."/>
            <person name="Stieglmeier M."/>
            <person name="Klingl A."/>
            <person name="Woyke T."/>
            <person name="Ryan C.M."/>
            <person name="Banfield J.F."/>
        </authorList>
    </citation>
    <scope>NUCLEOTIDE SEQUENCE [LARGE SCALE GENOMIC DNA]</scope>
    <source>
        <strain evidence="1">CG11_big_fil_rev_8_21_14_0_20_46_11</strain>
    </source>
</reference>
<evidence type="ECO:0000313" key="1">
    <source>
        <dbReference type="EMBL" id="PIQ68436.1"/>
    </source>
</evidence>
<dbReference type="Gene3D" id="3.40.50.2020">
    <property type="match status" value="1"/>
</dbReference>
<evidence type="ECO:0000313" key="2">
    <source>
        <dbReference type="Proteomes" id="UP000229342"/>
    </source>
</evidence>
<comment type="caution">
    <text evidence="1">The sequence shown here is derived from an EMBL/GenBank/DDBJ whole genome shotgun (WGS) entry which is preliminary data.</text>
</comment>
<dbReference type="AlphaFoldDB" id="A0A2H0KB12"/>
<evidence type="ECO:0008006" key="3">
    <source>
        <dbReference type="Google" id="ProtNLM"/>
    </source>
</evidence>
<dbReference type="EMBL" id="PCVG01000053">
    <property type="protein sequence ID" value="PIQ68436.1"/>
    <property type="molecule type" value="Genomic_DNA"/>
</dbReference>
<proteinExistence type="predicted"/>
<dbReference type="CDD" id="cd06223">
    <property type="entry name" value="PRTases_typeI"/>
    <property type="match status" value="1"/>
</dbReference>
<name>A0A2H0KB12_9BACT</name>
<sequence>MNEQQLKGLAVQAEALYICPKDGDGKRTGPLVVYAGKDTLGKNLVGDIYFNFRRIEENLEVVESFARAIAVKYAETFAIITTICGIPNGGRTLGQELARITKKRFVYPDKKPKPTDPGKKQEYSWDLSQFAFKQGEPLLVMEDVINNLQNTDHTLAEIAKTGAKVMCIGAALNRSPFASTSYTPKDGPYTNKALPILCSIREAFPEYTQDDSEVVEDITANNVEWEVKKNWARLMKIMART</sequence>
<dbReference type="Proteomes" id="UP000229342">
    <property type="component" value="Unassembled WGS sequence"/>
</dbReference>
<dbReference type="InterPro" id="IPR000836">
    <property type="entry name" value="PRTase_dom"/>
</dbReference>